<sequence>MFEISPLPGGPLGPGFVTLKIEALIRAEDSYNSQIMAVQILDASPDLDGSFFSASRTVVVKIYARSTLTMEKSASRGDELPVSRYYGLYPLISQATGTLAIRLILLEYIGGMNISDANQDIFLRLL</sequence>
<accession>A0A017SBC3</accession>
<dbReference type="GeneID" id="63694174"/>
<dbReference type="OrthoDB" id="4267316at2759"/>
<dbReference type="Proteomes" id="UP000019804">
    <property type="component" value="Unassembled WGS sequence"/>
</dbReference>
<dbReference type="AlphaFoldDB" id="A0A017SBC3"/>
<evidence type="ECO:0000313" key="2">
    <source>
        <dbReference type="Proteomes" id="UP000019804"/>
    </source>
</evidence>
<name>A0A017SBC3_ASPRC</name>
<evidence type="ECO:0008006" key="3">
    <source>
        <dbReference type="Google" id="ProtNLM"/>
    </source>
</evidence>
<organism evidence="1 2">
    <name type="scientific">Aspergillus ruber (strain CBS 135680)</name>
    <dbReference type="NCBI Taxonomy" id="1388766"/>
    <lineage>
        <taxon>Eukaryota</taxon>
        <taxon>Fungi</taxon>
        <taxon>Dikarya</taxon>
        <taxon>Ascomycota</taxon>
        <taxon>Pezizomycotina</taxon>
        <taxon>Eurotiomycetes</taxon>
        <taxon>Eurotiomycetidae</taxon>
        <taxon>Eurotiales</taxon>
        <taxon>Aspergillaceae</taxon>
        <taxon>Aspergillus</taxon>
        <taxon>Aspergillus subgen. Aspergillus</taxon>
    </lineage>
</organism>
<reference evidence="2" key="1">
    <citation type="journal article" date="2014" name="Nat. Commun.">
        <title>Genomic adaptations of the halophilic Dead Sea filamentous fungus Eurotium rubrum.</title>
        <authorList>
            <person name="Kis-Papo T."/>
            <person name="Weig A.R."/>
            <person name="Riley R."/>
            <person name="Persoh D."/>
            <person name="Salamov A."/>
            <person name="Sun H."/>
            <person name="Lipzen A."/>
            <person name="Wasser S.P."/>
            <person name="Rambold G."/>
            <person name="Grigoriev I.V."/>
            <person name="Nevo E."/>
        </authorList>
    </citation>
    <scope>NUCLEOTIDE SEQUENCE [LARGE SCALE GENOMIC DNA]</scope>
    <source>
        <strain evidence="2">CBS 135680</strain>
    </source>
</reference>
<evidence type="ECO:0000313" key="1">
    <source>
        <dbReference type="EMBL" id="EYE94343.1"/>
    </source>
</evidence>
<protein>
    <recommendedName>
        <fullName evidence="3">Protein kinase domain-containing protein</fullName>
    </recommendedName>
</protein>
<dbReference type="EMBL" id="KK088426">
    <property type="protein sequence ID" value="EYE94343.1"/>
    <property type="molecule type" value="Genomic_DNA"/>
</dbReference>
<keyword evidence="2" id="KW-1185">Reference proteome</keyword>
<dbReference type="HOGENOM" id="CLU_1981205_0_0_1"/>
<dbReference type="RefSeq" id="XP_040638031.1">
    <property type="nucleotide sequence ID" value="XM_040779050.1"/>
</dbReference>
<gene>
    <name evidence="1" type="ORF">EURHEDRAFT_378227</name>
</gene>
<proteinExistence type="predicted"/>